<protein>
    <submittedName>
        <fullName evidence="1">Uncharacterized protein</fullName>
    </submittedName>
</protein>
<accession>A0A2P2NBC5</accession>
<reference evidence="1" key="1">
    <citation type="submission" date="2018-02" db="EMBL/GenBank/DDBJ databases">
        <title>Rhizophora mucronata_Transcriptome.</title>
        <authorList>
            <person name="Meera S.P."/>
            <person name="Sreeshan A."/>
            <person name="Augustine A."/>
        </authorList>
    </citation>
    <scope>NUCLEOTIDE SEQUENCE</scope>
    <source>
        <tissue evidence="1">Leaf</tissue>
    </source>
</reference>
<proteinExistence type="predicted"/>
<dbReference type="EMBL" id="GGEC01059288">
    <property type="protein sequence ID" value="MBX39772.1"/>
    <property type="molecule type" value="Transcribed_RNA"/>
</dbReference>
<sequence length="16" mass="1718">MYSCGPSSSESQNELV</sequence>
<dbReference type="AlphaFoldDB" id="A0A2P2NBC5"/>
<organism evidence="1">
    <name type="scientific">Rhizophora mucronata</name>
    <name type="common">Asiatic mangrove</name>
    <dbReference type="NCBI Taxonomy" id="61149"/>
    <lineage>
        <taxon>Eukaryota</taxon>
        <taxon>Viridiplantae</taxon>
        <taxon>Streptophyta</taxon>
        <taxon>Embryophyta</taxon>
        <taxon>Tracheophyta</taxon>
        <taxon>Spermatophyta</taxon>
        <taxon>Magnoliopsida</taxon>
        <taxon>eudicotyledons</taxon>
        <taxon>Gunneridae</taxon>
        <taxon>Pentapetalae</taxon>
        <taxon>rosids</taxon>
        <taxon>fabids</taxon>
        <taxon>Malpighiales</taxon>
        <taxon>Rhizophoraceae</taxon>
        <taxon>Rhizophora</taxon>
    </lineage>
</organism>
<name>A0A2P2NBC5_RHIMU</name>
<evidence type="ECO:0000313" key="1">
    <source>
        <dbReference type="EMBL" id="MBX39772.1"/>
    </source>
</evidence>